<evidence type="ECO:0000256" key="9">
    <source>
        <dbReference type="ARBA" id="ARBA00023002"/>
    </source>
</evidence>
<dbReference type="Proteomes" id="UP000245754">
    <property type="component" value="Unassembled WGS sequence"/>
</dbReference>
<dbReference type="EMBL" id="QGGT01000002">
    <property type="protein sequence ID" value="PWK34803.1"/>
    <property type="molecule type" value="Genomic_DNA"/>
</dbReference>
<keyword evidence="12 13" id="KW-0676">Redox-active center</keyword>
<dbReference type="SUPFAM" id="SSF51905">
    <property type="entry name" value="FAD/NAD(P)-binding domain"/>
    <property type="match status" value="1"/>
</dbReference>
<dbReference type="PRINTS" id="PR00411">
    <property type="entry name" value="PNDRDTASEI"/>
</dbReference>
<dbReference type="InterPro" id="IPR016156">
    <property type="entry name" value="FAD/NAD-linked_Rdtase_dimer_sf"/>
</dbReference>
<evidence type="ECO:0000256" key="13">
    <source>
        <dbReference type="RuleBase" id="RU003692"/>
    </source>
</evidence>
<keyword evidence="8 13" id="KW-0274">FAD</keyword>
<dbReference type="Gene3D" id="3.50.50.60">
    <property type="entry name" value="FAD/NAD(P)-binding domain"/>
    <property type="match status" value="2"/>
</dbReference>
<gene>
    <name evidence="16" type="ORF">C7419_10276</name>
</gene>
<dbReference type="Pfam" id="PF02852">
    <property type="entry name" value="Pyr_redox_dim"/>
    <property type="match status" value="1"/>
</dbReference>
<dbReference type="InterPro" id="IPR023753">
    <property type="entry name" value="FAD/NAD-binding_dom"/>
</dbReference>
<dbReference type="SUPFAM" id="SSF51230">
    <property type="entry name" value="Single hybrid motif"/>
    <property type="match status" value="1"/>
</dbReference>
<evidence type="ECO:0000256" key="1">
    <source>
        <dbReference type="ARBA" id="ARBA00001938"/>
    </source>
</evidence>
<organism evidence="16 17">
    <name type="scientific">Cupriavidus plantarum</name>
    <dbReference type="NCBI Taxonomy" id="942865"/>
    <lineage>
        <taxon>Bacteria</taxon>
        <taxon>Pseudomonadati</taxon>
        <taxon>Pseudomonadota</taxon>
        <taxon>Betaproteobacteria</taxon>
        <taxon>Burkholderiales</taxon>
        <taxon>Burkholderiaceae</taxon>
        <taxon>Cupriavidus</taxon>
    </lineage>
</organism>
<comment type="cofactor">
    <cofactor evidence="1">
        <name>(R)-lipoate</name>
        <dbReference type="ChEBI" id="CHEBI:83088"/>
    </cofactor>
</comment>
<dbReference type="PANTHER" id="PTHR22912">
    <property type="entry name" value="DISULFIDE OXIDOREDUCTASE"/>
    <property type="match status" value="1"/>
</dbReference>
<dbReference type="PROSITE" id="PS00076">
    <property type="entry name" value="PYRIDINE_REDOX_1"/>
    <property type="match status" value="1"/>
</dbReference>
<comment type="similarity">
    <text evidence="3 13">Belongs to the class-I pyridine nucleotide-disulfide oxidoreductase family.</text>
</comment>
<dbReference type="InterPro" id="IPR012999">
    <property type="entry name" value="Pyr_OxRdtase_I_AS"/>
</dbReference>
<evidence type="ECO:0000256" key="4">
    <source>
        <dbReference type="ARBA" id="ARBA00016961"/>
    </source>
</evidence>
<name>A0A316EV70_9BURK</name>
<dbReference type="CDD" id="cd06849">
    <property type="entry name" value="lipoyl_domain"/>
    <property type="match status" value="1"/>
</dbReference>
<dbReference type="GO" id="GO:0005737">
    <property type="term" value="C:cytoplasm"/>
    <property type="evidence" value="ECO:0007669"/>
    <property type="project" value="UniProtKB-SubCell"/>
</dbReference>
<dbReference type="InterPro" id="IPR011053">
    <property type="entry name" value="Single_hybrid_motif"/>
</dbReference>
<evidence type="ECO:0000256" key="7">
    <source>
        <dbReference type="ARBA" id="ARBA00022823"/>
    </source>
</evidence>
<evidence type="ECO:0000256" key="6">
    <source>
        <dbReference type="ARBA" id="ARBA00022630"/>
    </source>
</evidence>
<evidence type="ECO:0000256" key="2">
    <source>
        <dbReference type="ARBA" id="ARBA00004496"/>
    </source>
</evidence>
<protein>
    <recommendedName>
        <fullName evidence="4 13">Dihydrolipoyl dehydrogenase</fullName>
        <ecNumber evidence="13">1.8.1.4</ecNumber>
    </recommendedName>
</protein>
<keyword evidence="7" id="KW-0450">Lipoyl</keyword>
<comment type="caution">
    <text evidence="16">The sequence shown here is derived from an EMBL/GenBank/DDBJ whole genome shotgun (WGS) entry which is preliminary data.</text>
</comment>
<dbReference type="InterPro" id="IPR003016">
    <property type="entry name" value="2-oxoA_DH_lipoyl-BS"/>
</dbReference>
<dbReference type="PANTHER" id="PTHR22912:SF224">
    <property type="entry name" value="DIHYDROLIPOYL DEHYDROGENASE"/>
    <property type="match status" value="1"/>
</dbReference>
<comment type="cofactor">
    <cofactor evidence="13">
        <name>FAD</name>
        <dbReference type="ChEBI" id="CHEBI:57692"/>
    </cofactor>
    <text evidence="13">Binds 1 FAD per subunit.</text>
</comment>
<dbReference type="Gene3D" id="3.30.390.30">
    <property type="match status" value="1"/>
</dbReference>
<dbReference type="PRINTS" id="PR00368">
    <property type="entry name" value="FADPNR"/>
</dbReference>
<dbReference type="PROSITE" id="PS50968">
    <property type="entry name" value="BIOTINYL_LIPOYL"/>
    <property type="match status" value="1"/>
</dbReference>
<feature type="domain" description="Lipoyl-binding" evidence="15">
    <location>
        <begin position="3"/>
        <end position="78"/>
    </location>
</feature>
<dbReference type="Gene3D" id="2.40.50.100">
    <property type="match status" value="1"/>
</dbReference>
<dbReference type="NCBIfam" id="TIGR01350">
    <property type="entry name" value="lipoamide_DH"/>
    <property type="match status" value="1"/>
</dbReference>
<dbReference type="Pfam" id="PF07992">
    <property type="entry name" value="Pyr_redox_2"/>
    <property type="match status" value="1"/>
</dbReference>
<dbReference type="RefSeq" id="WP_109583687.1">
    <property type="nucleotide sequence ID" value="NZ_QGGT01000002.1"/>
</dbReference>
<evidence type="ECO:0000259" key="15">
    <source>
        <dbReference type="PROSITE" id="PS50968"/>
    </source>
</evidence>
<keyword evidence="9 13" id="KW-0560">Oxidoreductase</keyword>
<keyword evidence="5" id="KW-0963">Cytoplasm</keyword>
<proteinExistence type="inferred from homology"/>
<keyword evidence="6 13" id="KW-0285">Flavoprotein</keyword>
<evidence type="ECO:0000313" key="16">
    <source>
        <dbReference type="EMBL" id="PWK34803.1"/>
    </source>
</evidence>
<comment type="miscellaneous">
    <text evidence="13">The active site is a redox-active disulfide bond.</text>
</comment>
<evidence type="ECO:0000256" key="5">
    <source>
        <dbReference type="ARBA" id="ARBA00022490"/>
    </source>
</evidence>
<dbReference type="EC" id="1.8.1.4" evidence="13"/>
<keyword evidence="11" id="KW-1015">Disulfide bond</keyword>
<keyword evidence="17" id="KW-1185">Reference proteome</keyword>
<evidence type="ECO:0000313" key="17">
    <source>
        <dbReference type="Proteomes" id="UP000245754"/>
    </source>
</evidence>
<evidence type="ECO:0000256" key="14">
    <source>
        <dbReference type="SAM" id="MobiDB-lite"/>
    </source>
</evidence>
<comment type="catalytic activity">
    <reaction evidence="13">
        <text>N(6)-[(R)-dihydrolipoyl]-L-lysyl-[protein] + NAD(+) = N(6)-[(R)-lipoyl]-L-lysyl-[protein] + NADH + H(+)</text>
        <dbReference type="Rhea" id="RHEA:15045"/>
        <dbReference type="Rhea" id="RHEA-COMP:10474"/>
        <dbReference type="Rhea" id="RHEA-COMP:10475"/>
        <dbReference type="ChEBI" id="CHEBI:15378"/>
        <dbReference type="ChEBI" id="CHEBI:57540"/>
        <dbReference type="ChEBI" id="CHEBI:57945"/>
        <dbReference type="ChEBI" id="CHEBI:83099"/>
        <dbReference type="ChEBI" id="CHEBI:83100"/>
        <dbReference type="EC" id="1.8.1.4"/>
    </reaction>
</comment>
<dbReference type="SUPFAM" id="SSF55424">
    <property type="entry name" value="FAD/NAD-linked reductases, dimerisation (C-terminal) domain"/>
    <property type="match status" value="1"/>
</dbReference>
<comment type="subcellular location">
    <subcellularLocation>
        <location evidence="2">Cytoplasm</location>
    </subcellularLocation>
</comment>
<feature type="compositionally biased region" description="Pro residues" evidence="14">
    <location>
        <begin position="95"/>
        <end position="119"/>
    </location>
</feature>
<dbReference type="InterPro" id="IPR050151">
    <property type="entry name" value="Class-I_Pyr_Nuc-Dis_Oxidored"/>
</dbReference>
<dbReference type="InterPro" id="IPR006258">
    <property type="entry name" value="Lipoamide_DH"/>
</dbReference>
<sequence length="607" mass="63485">MTTIDVKVPQLSESVSEATLIQWKKKVGEAVGQDEILIEIETDKVTLEVPSPAAGVLAKILQPDGSTVRADEVIAVVDTEGKATAAAPAAAPASAPSPSPSAAPSVAPSPAPAPAPAAPAPAAGPGVSASAKVDYDVIVIGGGPGGYIAAIRAAQLGRNVACVEEWIDDAGKPRLGGTCLNVGCIPSKALLASSESFEEAQHGMAEHGVRVQGVTLDLPQMLKRKAAIVDKFTGGVEFLFKKNKVTWLKGHGKFNQRAADGAFVVDVTEGDKTQSYAARDVIIATGSKARHLPNVPVDNKIVSDNEGALSFDSVPKKLAVIGAGVIGLELGSVWRRLGAEVTLLEALPGFLPTVDEGVAREAAKQFKKQGLTIELGVKIGDIATSAKGVKIAYQDKDGKDHKLEADRLIVSIGRVPNTDNLGLDQVGLAADARGFIPVDDHCRTSVPGIYAIGDVVRGPMLAHKAEDEGVLVAEVIDGQKPHIDYNCIPWVIYTEPEIAWVGKTEAQLKAEGREYRAGQFPMAVNGRALGLGHPEGFVKMIADANTDEILGVHIVSTNASDLIAEAVVAMEFKAASEDIGMISHAHPSLPEAMREAALAVRKRSLNM</sequence>
<keyword evidence="10 13" id="KW-0520">NAD</keyword>
<dbReference type="GO" id="GO:0004148">
    <property type="term" value="F:dihydrolipoyl dehydrogenase (NADH) activity"/>
    <property type="evidence" value="ECO:0007669"/>
    <property type="project" value="UniProtKB-EC"/>
</dbReference>
<feature type="region of interest" description="Disordered" evidence="14">
    <location>
        <begin position="87"/>
        <end position="125"/>
    </location>
</feature>
<reference evidence="16 17" key="1">
    <citation type="submission" date="2018-05" db="EMBL/GenBank/DDBJ databases">
        <title>Genomic Encyclopedia of Type Strains, Phase IV (KMG-V): Genome sequencing to study the core and pangenomes of soil and plant-associated prokaryotes.</title>
        <authorList>
            <person name="Whitman W."/>
        </authorList>
    </citation>
    <scope>NUCLEOTIDE SEQUENCE [LARGE SCALE GENOMIC DNA]</scope>
    <source>
        <strain evidence="16 17">SLV-132</strain>
    </source>
</reference>
<dbReference type="GO" id="GO:0050660">
    <property type="term" value="F:flavin adenine dinucleotide binding"/>
    <property type="evidence" value="ECO:0007669"/>
    <property type="project" value="InterPro"/>
</dbReference>
<evidence type="ECO:0000256" key="8">
    <source>
        <dbReference type="ARBA" id="ARBA00022827"/>
    </source>
</evidence>
<evidence type="ECO:0000256" key="11">
    <source>
        <dbReference type="ARBA" id="ARBA00023157"/>
    </source>
</evidence>
<dbReference type="InterPro" id="IPR000089">
    <property type="entry name" value="Biotin_lipoyl"/>
</dbReference>
<dbReference type="Pfam" id="PF00364">
    <property type="entry name" value="Biotin_lipoyl"/>
    <property type="match status" value="1"/>
</dbReference>
<dbReference type="InterPro" id="IPR004099">
    <property type="entry name" value="Pyr_nucl-diS_OxRdtase_dimer"/>
</dbReference>
<accession>A0A316EV70</accession>
<dbReference type="PROSITE" id="PS00189">
    <property type="entry name" value="LIPOYL"/>
    <property type="match status" value="1"/>
</dbReference>
<evidence type="ECO:0000256" key="3">
    <source>
        <dbReference type="ARBA" id="ARBA00007532"/>
    </source>
</evidence>
<evidence type="ECO:0000256" key="10">
    <source>
        <dbReference type="ARBA" id="ARBA00023027"/>
    </source>
</evidence>
<dbReference type="FunFam" id="3.30.390.30:FF:000001">
    <property type="entry name" value="Dihydrolipoyl dehydrogenase"/>
    <property type="match status" value="1"/>
</dbReference>
<dbReference type="InterPro" id="IPR036188">
    <property type="entry name" value="FAD/NAD-bd_sf"/>
</dbReference>
<dbReference type="AlphaFoldDB" id="A0A316EV70"/>
<dbReference type="GO" id="GO:0006103">
    <property type="term" value="P:2-oxoglutarate metabolic process"/>
    <property type="evidence" value="ECO:0007669"/>
    <property type="project" value="TreeGrafter"/>
</dbReference>
<evidence type="ECO:0000256" key="12">
    <source>
        <dbReference type="ARBA" id="ARBA00023284"/>
    </source>
</evidence>